<dbReference type="Pfam" id="PF00106">
    <property type="entry name" value="adh_short"/>
    <property type="match status" value="1"/>
</dbReference>
<dbReference type="Gene3D" id="3.50.50.60">
    <property type="entry name" value="FAD/NAD(P)-binding domain"/>
    <property type="match status" value="1"/>
</dbReference>
<dbReference type="GO" id="GO:0007033">
    <property type="term" value="P:vacuole organization"/>
    <property type="evidence" value="ECO:0007669"/>
    <property type="project" value="UniProtKB-ARBA"/>
</dbReference>
<dbReference type="GO" id="GO:0048312">
    <property type="term" value="P:intracellular distribution of mitochondria"/>
    <property type="evidence" value="ECO:0007669"/>
    <property type="project" value="TreeGrafter"/>
</dbReference>
<feature type="domain" description="GED" evidence="7">
    <location>
        <begin position="715"/>
        <end position="806"/>
    </location>
</feature>
<dbReference type="Gene3D" id="3.90.660.10">
    <property type="match status" value="1"/>
</dbReference>
<dbReference type="InterPro" id="IPR000375">
    <property type="entry name" value="Dynamin_stalk"/>
</dbReference>
<dbReference type="InterPro" id="IPR002347">
    <property type="entry name" value="SDR_fam"/>
</dbReference>
<dbReference type="GO" id="GO:0005874">
    <property type="term" value="C:microtubule"/>
    <property type="evidence" value="ECO:0007669"/>
    <property type="project" value="TreeGrafter"/>
</dbReference>
<dbReference type="SUPFAM" id="SSF52540">
    <property type="entry name" value="P-loop containing nucleoside triphosphate hydrolases"/>
    <property type="match status" value="1"/>
</dbReference>
<dbReference type="InterPro" id="IPR020850">
    <property type="entry name" value="GED_dom"/>
</dbReference>
<dbReference type="Pfam" id="PF00350">
    <property type="entry name" value="Dynamin_N"/>
    <property type="match status" value="1"/>
</dbReference>
<dbReference type="InterPro" id="IPR002937">
    <property type="entry name" value="Amino_oxidase"/>
</dbReference>
<name>A0A0G4LFP3_VERLO</name>
<dbReference type="InterPro" id="IPR036188">
    <property type="entry name" value="FAD/NAD-bd_sf"/>
</dbReference>
<dbReference type="Pfam" id="PF01593">
    <property type="entry name" value="Amino_oxidase"/>
    <property type="match status" value="1"/>
</dbReference>
<dbReference type="EMBL" id="CVQI01011114">
    <property type="protein sequence ID" value="CRK20759.1"/>
    <property type="molecule type" value="Genomic_DNA"/>
</dbReference>
<dbReference type="Proteomes" id="UP000045706">
    <property type="component" value="Unassembled WGS sequence"/>
</dbReference>
<dbReference type="InterPro" id="IPR027417">
    <property type="entry name" value="P-loop_NTPase"/>
</dbReference>
<dbReference type="PRINTS" id="PR00195">
    <property type="entry name" value="DYNAMIN"/>
</dbReference>
<feature type="domain" description="Dynamin-type G" evidence="8">
    <location>
        <begin position="156"/>
        <end position="443"/>
    </location>
</feature>
<dbReference type="InterPro" id="IPR036291">
    <property type="entry name" value="NAD(P)-bd_dom_sf"/>
</dbReference>
<evidence type="ECO:0000256" key="5">
    <source>
        <dbReference type="RuleBase" id="RU003932"/>
    </source>
</evidence>
<dbReference type="PROSITE" id="PS51718">
    <property type="entry name" value="G_DYNAMIN_2"/>
    <property type="match status" value="1"/>
</dbReference>
<dbReference type="InterPro" id="IPR003130">
    <property type="entry name" value="GED"/>
</dbReference>
<dbReference type="Gene3D" id="3.40.50.300">
    <property type="entry name" value="P-loop containing nucleotide triphosphate hydrolases"/>
    <property type="match status" value="1"/>
</dbReference>
<dbReference type="GO" id="GO:0000266">
    <property type="term" value="P:mitochondrial fission"/>
    <property type="evidence" value="ECO:0007669"/>
    <property type="project" value="TreeGrafter"/>
</dbReference>
<gene>
    <name evidence="9" type="ORF">BN1723_012138</name>
</gene>
<dbReference type="GO" id="GO:0016559">
    <property type="term" value="P:peroxisome fission"/>
    <property type="evidence" value="ECO:0007669"/>
    <property type="project" value="TreeGrafter"/>
</dbReference>
<feature type="compositionally biased region" description="Polar residues" evidence="6">
    <location>
        <begin position="12"/>
        <end position="24"/>
    </location>
</feature>
<feature type="compositionally biased region" description="Polar residues" evidence="6">
    <location>
        <begin position="77"/>
        <end position="89"/>
    </location>
</feature>
<dbReference type="PANTHER" id="PTHR11566:SF220">
    <property type="entry name" value="VACUOLAR PROTEIN SORTING-ASSOCIATED PROTEIN 1"/>
    <property type="match status" value="1"/>
</dbReference>
<evidence type="ECO:0000256" key="4">
    <source>
        <dbReference type="ARBA" id="ARBA00073589"/>
    </source>
</evidence>
<dbReference type="SMART" id="SM00302">
    <property type="entry name" value="GED"/>
    <property type="match status" value="1"/>
</dbReference>
<evidence type="ECO:0000259" key="7">
    <source>
        <dbReference type="PROSITE" id="PS51388"/>
    </source>
</evidence>
<dbReference type="SUPFAM" id="SSF54373">
    <property type="entry name" value="FAD-linked reductases, C-terminal domain"/>
    <property type="match status" value="1"/>
</dbReference>
<dbReference type="SMART" id="SM00053">
    <property type="entry name" value="DYNc"/>
    <property type="match status" value="1"/>
</dbReference>
<protein>
    <recommendedName>
        <fullName evidence="4">Vacuolar protein sorting-associated protein 1</fullName>
    </recommendedName>
</protein>
<keyword evidence="3" id="KW-0505">Motor protein</keyword>
<proteinExistence type="inferred from homology"/>
<dbReference type="FunFam" id="3.40.50.300:FF:000473">
    <property type="entry name" value="Vacuolar sorting-associated 1 protein"/>
    <property type="match status" value="1"/>
</dbReference>
<dbReference type="GO" id="GO:0016491">
    <property type="term" value="F:oxidoreductase activity"/>
    <property type="evidence" value="ECO:0007669"/>
    <property type="project" value="InterPro"/>
</dbReference>
<dbReference type="Pfam" id="PF01031">
    <property type="entry name" value="Dynamin_M"/>
    <property type="match status" value="1"/>
</dbReference>
<dbReference type="InterPro" id="IPR045063">
    <property type="entry name" value="Dynamin_N"/>
</dbReference>
<dbReference type="GO" id="GO:0006897">
    <property type="term" value="P:endocytosis"/>
    <property type="evidence" value="ECO:0007669"/>
    <property type="project" value="TreeGrafter"/>
</dbReference>
<organism evidence="9 10">
    <name type="scientific">Verticillium longisporum</name>
    <name type="common">Verticillium dahliae var. longisporum</name>
    <dbReference type="NCBI Taxonomy" id="100787"/>
    <lineage>
        <taxon>Eukaryota</taxon>
        <taxon>Fungi</taxon>
        <taxon>Dikarya</taxon>
        <taxon>Ascomycota</taxon>
        <taxon>Pezizomycotina</taxon>
        <taxon>Sordariomycetes</taxon>
        <taxon>Hypocreomycetidae</taxon>
        <taxon>Glomerellales</taxon>
        <taxon>Plectosphaerellaceae</taxon>
        <taxon>Verticillium</taxon>
    </lineage>
</organism>
<dbReference type="SUPFAM" id="SSF51735">
    <property type="entry name" value="NAD(P)-binding Rossmann-fold domains"/>
    <property type="match status" value="1"/>
</dbReference>
<dbReference type="GO" id="GO:0005525">
    <property type="term" value="F:GTP binding"/>
    <property type="evidence" value="ECO:0007669"/>
    <property type="project" value="UniProtKB-KW"/>
</dbReference>
<dbReference type="GO" id="GO:0003924">
    <property type="term" value="F:GTPase activity"/>
    <property type="evidence" value="ECO:0007669"/>
    <property type="project" value="InterPro"/>
</dbReference>
<dbReference type="Gene3D" id="1.20.120.1240">
    <property type="entry name" value="Dynamin, middle domain"/>
    <property type="match status" value="1"/>
</dbReference>
<dbReference type="PROSITE" id="PS00410">
    <property type="entry name" value="G_DYNAMIN_1"/>
    <property type="match status" value="1"/>
</dbReference>
<feature type="compositionally biased region" description="Low complexity" evidence="6">
    <location>
        <begin position="62"/>
        <end position="76"/>
    </location>
</feature>
<evidence type="ECO:0000256" key="2">
    <source>
        <dbReference type="ARBA" id="ARBA00023134"/>
    </source>
</evidence>
<dbReference type="InterPro" id="IPR030381">
    <property type="entry name" value="G_DYNAMIN_dom"/>
</dbReference>
<dbReference type="GO" id="GO:0008017">
    <property type="term" value="F:microtubule binding"/>
    <property type="evidence" value="ECO:0007669"/>
    <property type="project" value="TreeGrafter"/>
</dbReference>
<dbReference type="PANTHER" id="PTHR11566">
    <property type="entry name" value="DYNAMIN"/>
    <property type="match status" value="1"/>
</dbReference>
<dbReference type="InterPro" id="IPR001401">
    <property type="entry name" value="Dynamin_GTPase"/>
</dbReference>
<feature type="region of interest" description="Disordered" evidence="6">
    <location>
        <begin position="1"/>
        <end position="32"/>
    </location>
</feature>
<dbReference type="GO" id="GO:0016020">
    <property type="term" value="C:membrane"/>
    <property type="evidence" value="ECO:0007669"/>
    <property type="project" value="TreeGrafter"/>
</dbReference>
<dbReference type="SUPFAM" id="SSF51905">
    <property type="entry name" value="FAD/NAD(P)-binding domain"/>
    <property type="match status" value="1"/>
</dbReference>
<keyword evidence="1 5" id="KW-0547">Nucleotide-binding</keyword>
<evidence type="ECO:0000259" key="8">
    <source>
        <dbReference type="PROSITE" id="PS51718"/>
    </source>
</evidence>
<dbReference type="Pfam" id="PF02212">
    <property type="entry name" value="GED"/>
    <property type="match status" value="1"/>
</dbReference>
<keyword evidence="2 5" id="KW-0342">GTP-binding</keyword>
<dbReference type="GO" id="GO:0005777">
    <property type="term" value="C:peroxisome"/>
    <property type="evidence" value="ECO:0007669"/>
    <property type="project" value="TreeGrafter"/>
</dbReference>
<comment type="similarity">
    <text evidence="5">Belongs to the TRAFAC class dynamin-like GTPase superfamily. Dynamin/Fzo/YdjA family.</text>
</comment>
<dbReference type="InterPro" id="IPR022812">
    <property type="entry name" value="Dynamin"/>
</dbReference>
<dbReference type="CDD" id="cd08771">
    <property type="entry name" value="DLP_1"/>
    <property type="match status" value="1"/>
</dbReference>
<evidence type="ECO:0000256" key="3">
    <source>
        <dbReference type="ARBA" id="ARBA00023175"/>
    </source>
</evidence>
<dbReference type="PROSITE" id="PS51388">
    <property type="entry name" value="GED"/>
    <property type="match status" value="1"/>
</dbReference>
<feature type="region of interest" description="Disordered" evidence="6">
    <location>
        <begin position="645"/>
        <end position="671"/>
    </location>
</feature>
<feature type="region of interest" description="Disordered" evidence="6">
    <location>
        <begin position="54"/>
        <end position="89"/>
    </location>
</feature>
<dbReference type="Gene3D" id="3.40.50.720">
    <property type="entry name" value="NAD(P)-binding Rossmann-like Domain"/>
    <property type="match status" value="1"/>
</dbReference>
<evidence type="ECO:0000313" key="9">
    <source>
        <dbReference type="EMBL" id="CRK20759.1"/>
    </source>
</evidence>
<accession>A0A0G4LFP3</accession>
<evidence type="ECO:0000256" key="6">
    <source>
        <dbReference type="SAM" id="MobiDB-lite"/>
    </source>
</evidence>
<evidence type="ECO:0000313" key="10">
    <source>
        <dbReference type="Proteomes" id="UP000045706"/>
    </source>
</evidence>
<reference evidence="10" key="1">
    <citation type="submission" date="2015-05" db="EMBL/GenBank/DDBJ databases">
        <authorList>
            <person name="Fogelqvist Johan"/>
        </authorList>
    </citation>
    <scope>NUCLEOTIDE SEQUENCE [LARGE SCALE GENOMIC DNA]</scope>
</reference>
<sequence length="1630" mass="178545">MWEGLVGESPRTRPSSAIHTQAGNQKAELEPHVASAPALASDVLSLRQPLRNSIDTDKHAKSPPQQHSPLHPSPSQVTLQQPSATRDTFTVTPETADEPIARITTPHVHILQNHTTSIMAANAHVASAHGGISDPALITLVNKLQDVFSTVGVNNPIDLPQIAVVGSQSSGKSSVLENIVGRDFLPRGAGICTRRPLVLQLINRPAQASNGVNDEVANSSDKAANNDEWGEFLHIPGQKFFDFNKIRDEISRETDAKVGRNAGISAAPINLRVYSPNVLTLTLVDLPGLTKVPVGDQPRDIERQIRDMVLKYISKPNAIVLAVTSANIDLANSDGLKMAREVDPEGQRTIGVLTKIDLMDDGTDVVDILAGRIIPLRLGYVPVVNRGQRDIDNKKAITSAELRLFLKKLLVFSMAFKSSYCGTPYLAKKLNLILMMHIKQTLPDIKARISSSLQKYTSELDSLGPSMLGNSGNIVLNIITEFTNEWQLSGGARISFVFHELYSNGVKAVDPFDVVKDVDIRTILYNSSGSSPALFVGTTAFELIVKQQIKRLEDPSLKCVSLVYDELVRILSQLLGKTLYRRYPQLKEKMHAVVIGFFKKAMAPTNKLVKDLVSMEACYVNTGHPDFLNGHRAMAIVNERYNPAKPVQVDPKTGKPLPGGTPRAQSPTVPESDANGGFFGSFFAAKNKKKAAAMEAPPPTLKASGMLSERENIEVEVIKLLISSYFNITKRTMIDMVPKAIMLNLVQFTKDEMQKELLENMYRSDTLDDLLKESDFTVRRRKECQQMVESLARASEIVSQSIAAMAGLINSFVSQFKNLPVPEDLQTGRTIIVTGANVGLGLEAARHFTRLHADRVIVACRDTAKGEAAVQTIRASHPDSPTRLDVWQVDLGVFNNVKAFAARVEKELGRVDILLSNASLATAEYTDTGEGWESTLAINVIGTFLLSILLLPKMRATAKQYKTKPHLTITASAAGHLAYFNERKEKEVFKALNENRSLLDRYNVSKLLQIIAVKHLAVATRASAHSADEDIIINSVHPGLCQTELFRSMPFPFNYPMNIGLRIVGRTSEMGSRCLLAGALADEESHGRYMENCLVADYAPILNGDNGEVMQSKNQLKYFISTSKYLTMALRGTRISADILPEVPPGLRAAVAKSHLSKYLEEKRARVKNQDVAPLPPFSLPSLDEAHRLYGAAGGFDDKICIVGAGAAGLYVAMMLKYLGITNVDILELTMPAVDKLVEYVYRVLDANGNGYEPTSFWYSNTKSPDGSAFETAIAAVLTQFTTQTDQYYADGNDKYSTRDYLMLKAGLTYDQTMSGETSDTWPDTTTPSIKVTCSTPVVAMGLSSDGTAIEVTTADQNGKPQPPTQYGMVFNTTAMAPLQRMDIQGLGLDDEILTGIRALSYDRATKVAIKFKTRWWASFYQGNDKYGGVSSSDLPISNVVYPSWDDGADSPNVLMVSYSWAQDASRMAALVPDYSKVAPQQSDAIVAVCLQGLVKLWAGQPKPPSFDDLWGDYAAHHAWAWSHDPFTGGAFALFGPGQFSNLYPPFQDMFCGNKFTMCGEALSAHHAWISGALDSAYGAVLRWLLSRDMFVEAAKLKLSPFGLGKGEHAEEIDETLVHWTFGTQKSVIN</sequence>
<dbReference type="InterPro" id="IPR019762">
    <property type="entry name" value="Dynamin_GTPase_CS"/>
</dbReference>
<evidence type="ECO:0000256" key="1">
    <source>
        <dbReference type="ARBA" id="ARBA00022741"/>
    </source>
</evidence>